<dbReference type="PANTHER" id="PTHR33223:SF11">
    <property type="entry name" value="ELEMENT PROTEIN, PUTATIVE-RELATED"/>
    <property type="match status" value="1"/>
</dbReference>
<evidence type="ECO:0000313" key="3">
    <source>
        <dbReference type="Proteomes" id="UP000325315"/>
    </source>
</evidence>
<dbReference type="AlphaFoldDB" id="A0A5B6UIX8"/>
<evidence type="ECO:0000256" key="1">
    <source>
        <dbReference type="SAM" id="MobiDB-lite"/>
    </source>
</evidence>
<dbReference type="OrthoDB" id="694103at2759"/>
<name>A0A5B6UIX8_9ROSI</name>
<dbReference type="EMBL" id="SMMG02000011">
    <property type="protein sequence ID" value="KAA3457178.1"/>
    <property type="molecule type" value="Genomic_DNA"/>
</dbReference>
<sequence>MYHVFNKANDNTLEDPPTPPQVPENLHMASNERTLRDYTLPSLDMVQESIMRSTITTNNFKIKLAMIQMIQNNLQFRGIIPEDPNKHLKQFLQHCDTFKYNRVTNDAIRLRFFPFSLINNAFSLLQSQAPRSITTWDEIAGKFLQKFFPISKAVQLRREIIVFYNGLDANARSGLYGEIGGAFLIKTYEDAYELIENMAFNSYQWPIE</sequence>
<comment type="caution">
    <text evidence="2">The sequence shown here is derived from an EMBL/GenBank/DDBJ whole genome shotgun (WGS) entry which is preliminary data.</text>
</comment>
<dbReference type="Proteomes" id="UP000325315">
    <property type="component" value="Unassembled WGS sequence"/>
</dbReference>
<protein>
    <submittedName>
        <fullName evidence="2">RING-H2 finger protein ATL63</fullName>
    </submittedName>
</protein>
<proteinExistence type="predicted"/>
<evidence type="ECO:0000313" key="2">
    <source>
        <dbReference type="EMBL" id="KAA3457178.1"/>
    </source>
</evidence>
<accession>A0A5B6UIX8</accession>
<gene>
    <name evidence="2" type="ORF">EPI10_003890</name>
</gene>
<keyword evidence="3" id="KW-1185">Reference proteome</keyword>
<reference evidence="3" key="1">
    <citation type="journal article" date="2019" name="Plant Biotechnol. J.">
        <title>Genome sequencing of the Australian wild diploid species Gossypium australe highlights disease resistance and delayed gland morphogenesis.</title>
        <authorList>
            <person name="Cai Y."/>
            <person name="Cai X."/>
            <person name="Wang Q."/>
            <person name="Wang P."/>
            <person name="Zhang Y."/>
            <person name="Cai C."/>
            <person name="Xu Y."/>
            <person name="Wang K."/>
            <person name="Zhou Z."/>
            <person name="Wang C."/>
            <person name="Geng S."/>
            <person name="Li B."/>
            <person name="Dong Q."/>
            <person name="Hou Y."/>
            <person name="Wang H."/>
            <person name="Ai P."/>
            <person name="Liu Z."/>
            <person name="Yi F."/>
            <person name="Sun M."/>
            <person name="An G."/>
            <person name="Cheng J."/>
            <person name="Zhang Y."/>
            <person name="Shi Q."/>
            <person name="Xie Y."/>
            <person name="Shi X."/>
            <person name="Chang Y."/>
            <person name="Huang F."/>
            <person name="Chen Y."/>
            <person name="Hong S."/>
            <person name="Mi L."/>
            <person name="Sun Q."/>
            <person name="Zhang L."/>
            <person name="Zhou B."/>
            <person name="Peng R."/>
            <person name="Zhang X."/>
            <person name="Liu F."/>
        </authorList>
    </citation>
    <scope>NUCLEOTIDE SEQUENCE [LARGE SCALE GENOMIC DNA]</scope>
    <source>
        <strain evidence="3">cv. PA1801</strain>
    </source>
</reference>
<organism evidence="2 3">
    <name type="scientific">Gossypium australe</name>
    <dbReference type="NCBI Taxonomy" id="47621"/>
    <lineage>
        <taxon>Eukaryota</taxon>
        <taxon>Viridiplantae</taxon>
        <taxon>Streptophyta</taxon>
        <taxon>Embryophyta</taxon>
        <taxon>Tracheophyta</taxon>
        <taxon>Spermatophyta</taxon>
        <taxon>Magnoliopsida</taxon>
        <taxon>eudicotyledons</taxon>
        <taxon>Gunneridae</taxon>
        <taxon>Pentapetalae</taxon>
        <taxon>rosids</taxon>
        <taxon>malvids</taxon>
        <taxon>Malvales</taxon>
        <taxon>Malvaceae</taxon>
        <taxon>Malvoideae</taxon>
        <taxon>Gossypium</taxon>
    </lineage>
</organism>
<dbReference type="PANTHER" id="PTHR33223">
    <property type="entry name" value="CCHC-TYPE DOMAIN-CONTAINING PROTEIN"/>
    <property type="match status" value="1"/>
</dbReference>
<feature type="region of interest" description="Disordered" evidence="1">
    <location>
        <begin position="1"/>
        <end position="25"/>
    </location>
</feature>